<proteinExistence type="predicted"/>
<dbReference type="SUPFAM" id="SSF102400">
    <property type="entry name" value="DNA polymerase III chi subunit"/>
    <property type="match status" value="1"/>
</dbReference>
<sequence>MSAATKLLPAVLPEVSFYVLATHDQQQRQDFACKLIEKIYRSGHFPYVMTDSAEQAEQIDKALWTFRAGSFIPHQIYRGEIPAFTGTILIGSENIPDGWQKIVVNLSSFYPPTTAPTERILEILDNSEECKQAGRQRYRHYQQAELAITTHKM</sequence>
<organism evidence="1 2">
    <name type="scientific">Methylomonas methanica</name>
    <dbReference type="NCBI Taxonomy" id="421"/>
    <lineage>
        <taxon>Bacteria</taxon>
        <taxon>Pseudomonadati</taxon>
        <taxon>Pseudomonadota</taxon>
        <taxon>Gammaproteobacteria</taxon>
        <taxon>Methylococcales</taxon>
        <taxon>Methylococcaceae</taxon>
        <taxon>Methylomonas</taxon>
    </lineage>
</organism>
<evidence type="ECO:0000313" key="1">
    <source>
        <dbReference type="EMBL" id="TCV82801.1"/>
    </source>
</evidence>
<dbReference type="RefSeq" id="WP_082769188.1">
    <property type="nucleotide sequence ID" value="NZ_LUUF01000076.1"/>
</dbReference>
<dbReference type="PANTHER" id="PTHR38767:SF1">
    <property type="entry name" value="DNA POLYMERASE III SUBUNIT CHI"/>
    <property type="match status" value="1"/>
</dbReference>
<accession>A0ABY2CKR3</accession>
<dbReference type="InterPro" id="IPR036768">
    <property type="entry name" value="PolIII_chi_sf"/>
</dbReference>
<protein>
    <submittedName>
        <fullName evidence="1">DNA polymerase III chi subunit</fullName>
    </submittedName>
</protein>
<dbReference type="Proteomes" id="UP000295649">
    <property type="component" value="Unassembled WGS sequence"/>
</dbReference>
<dbReference type="PANTHER" id="PTHR38767">
    <property type="entry name" value="DNA POLYMERASE III SUBUNIT CHI"/>
    <property type="match status" value="1"/>
</dbReference>
<dbReference type="Gene3D" id="3.40.50.10110">
    <property type="entry name" value="DNA polymerase III subunit chi"/>
    <property type="match status" value="1"/>
</dbReference>
<name>A0ABY2CKR3_METMH</name>
<keyword evidence="2" id="KW-1185">Reference proteome</keyword>
<dbReference type="InterPro" id="IPR007459">
    <property type="entry name" value="DNA_pol3_chi"/>
</dbReference>
<reference evidence="1 2" key="1">
    <citation type="submission" date="2019-03" db="EMBL/GenBank/DDBJ databases">
        <title>Systems level insights into methane cycling in arid and semi-arid ecosystems.</title>
        <authorList>
            <person name="Kalyuzhnaya M."/>
        </authorList>
    </citation>
    <scope>NUCLEOTIDE SEQUENCE [LARGE SCALE GENOMIC DNA]</scope>
    <source>
        <strain evidence="1 2">S-1</strain>
    </source>
</reference>
<gene>
    <name evidence="1" type="ORF">EDE11_11156</name>
</gene>
<dbReference type="Pfam" id="PF04364">
    <property type="entry name" value="DNA_pol3_chi"/>
    <property type="match status" value="1"/>
</dbReference>
<evidence type="ECO:0000313" key="2">
    <source>
        <dbReference type="Proteomes" id="UP000295649"/>
    </source>
</evidence>
<comment type="caution">
    <text evidence="1">The sequence shown here is derived from an EMBL/GenBank/DDBJ whole genome shotgun (WGS) entry which is preliminary data.</text>
</comment>
<dbReference type="EMBL" id="SMCN01000011">
    <property type="protein sequence ID" value="TCV82801.1"/>
    <property type="molecule type" value="Genomic_DNA"/>
</dbReference>